<organism evidence="1 2">
    <name type="scientific">Armillaria tabescens</name>
    <name type="common">Ringless honey mushroom</name>
    <name type="synonym">Agaricus tabescens</name>
    <dbReference type="NCBI Taxonomy" id="1929756"/>
    <lineage>
        <taxon>Eukaryota</taxon>
        <taxon>Fungi</taxon>
        <taxon>Dikarya</taxon>
        <taxon>Basidiomycota</taxon>
        <taxon>Agaricomycotina</taxon>
        <taxon>Agaricomycetes</taxon>
        <taxon>Agaricomycetidae</taxon>
        <taxon>Agaricales</taxon>
        <taxon>Marasmiineae</taxon>
        <taxon>Physalacriaceae</taxon>
        <taxon>Desarmillaria</taxon>
    </lineage>
</organism>
<dbReference type="GeneID" id="85362852"/>
<dbReference type="EMBL" id="JAUEPS010000205">
    <property type="protein sequence ID" value="KAK0433911.1"/>
    <property type="molecule type" value="Genomic_DNA"/>
</dbReference>
<reference evidence="1" key="1">
    <citation type="submission" date="2023-06" db="EMBL/GenBank/DDBJ databases">
        <authorList>
            <consortium name="Lawrence Berkeley National Laboratory"/>
            <person name="Ahrendt S."/>
            <person name="Sahu N."/>
            <person name="Indic B."/>
            <person name="Wong-Bajracharya J."/>
            <person name="Merenyi Z."/>
            <person name="Ke H.-M."/>
            <person name="Monk M."/>
            <person name="Kocsube S."/>
            <person name="Drula E."/>
            <person name="Lipzen A."/>
            <person name="Balint B."/>
            <person name="Henrissat B."/>
            <person name="Andreopoulos B."/>
            <person name="Martin F.M."/>
            <person name="Harder C.B."/>
            <person name="Rigling D."/>
            <person name="Ford K.L."/>
            <person name="Foster G.D."/>
            <person name="Pangilinan J."/>
            <person name="Papanicolaou A."/>
            <person name="Barry K."/>
            <person name="LaButti K."/>
            <person name="Viragh M."/>
            <person name="Koriabine M."/>
            <person name="Yan M."/>
            <person name="Riley R."/>
            <person name="Champramary S."/>
            <person name="Plett K.L."/>
            <person name="Tsai I.J."/>
            <person name="Slot J."/>
            <person name="Sipos G."/>
            <person name="Plett J."/>
            <person name="Nagy L.G."/>
            <person name="Grigoriev I.V."/>
        </authorList>
    </citation>
    <scope>NUCLEOTIDE SEQUENCE</scope>
    <source>
        <strain evidence="1">CCBAS 213</strain>
    </source>
</reference>
<gene>
    <name evidence="1" type="ORF">EV420DRAFT_1688251</name>
</gene>
<accession>A0AA39J0J9</accession>
<dbReference type="Proteomes" id="UP001175211">
    <property type="component" value="Unassembled WGS sequence"/>
</dbReference>
<dbReference type="AlphaFoldDB" id="A0AA39J0J9"/>
<keyword evidence="2" id="KW-1185">Reference proteome</keyword>
<comment type="caution">
    <text evidence="1">The sequence shown here is derived from an EMBL/GenBank/DDBJ whole genome shotgun (WGS) entry which is preliminary data.</text>
</comment>
<sequence>MVHQDSSSNLEDVNQVLDVMLNPSPCCHPKLLSDTPILEFQTPVIDDQLASPSLDKGDKFPDYGIYESLGVEEISAFTETGKAESSIEVPWQRKYTSRKGKDDEGTQWEVTSSAPANIPCASLSIQGILDLLSTILQMSHMLDTPSVSILEDCITENYNFGITYSHLCQVWKNNNGGTMQYKLHRHEEEDQKR</sequence>
<name>A0AA39J0J9_ARMTA</name>
<evidence type="ECO:0000313" key="2">
    <source>
        <dbReference type="Proteomes" id="UP001175211"/>
    </source>
</evidence>
<dbReference type="RefSeq" id="XP_060321600.1">
    <property type="nucleotide sequence ID" value="XM_060479304.1"/>
</dbReference>
<protein>
    <submittedName>
        <fullName evidence="1">Uncharacterized protein</fullName>
    </submittedName>
</protein>
<proteinExistence type="predicted"/>
<evidence type="ECO:0000313" key="1">
    <source>
        <dbReference type="EMBL" id="KAK0433911.1"/>
    </source>
</evidence>